<gene>
    <name evidence="2" type="ORF">NDU88_003059</name>
</gene>
<feature type="region of interest" description="Disordered" evidence="1">
    <location>
        <begin position="21"/>
        <end position="93"/>
    </location>
</feature>
<protein>
    <submittedName>
        <fullName evidence="2">Uncharacterized protein</fullName>
    </submittedName>
</protein>
<sequence>MGASPTQRPMVQVKKKRLRIGAPRVMSGSTLRQGEDEMNDSEGGAPQQKHRTLLEEARYGDIRQETENGDEQTSGAVDGPAEVAARSSDEHAE</sequence>
<reference evidence="2" key="1">
    <citation type="journal article" date="2022" name="bioRxiv">
        <title>Sequencing and chromosome-scale assembly of the giantPleurodeles waltlgenome.</title>
        <authorList>
            <person name="Brown T."/>
            <person name="Elewa A."/>
            <person name="Iarovenko S."/>
            <person name="Subramanian E."/>
            <person name="Araus A.J."/>
            <person name="Petzold A."/>
            <person name="Susuki M."/>
            <person name="Suzuki K.-i.T."/>
            <person name="Hayashi T."/>
            <person name="Toyoda A."/>
            <person name="Oliveira C."/>
            <person name="Osipova E."/>
            <person name="Leigh N.D."/>
            <person name="Simon A."/>
            <person name="Yun M.H."/>
        </authorList>
    </citation>
    <scope>NUCLEOTIDE SEQUENCE</scope>
    <source>
        <strain evidence="2">20211129_DDA</strain>
        <tissue evidence="2">Liver</tissue>
    </source>
</reference>
<evidence type="ECO:0000313" key="2">
    <source>
        <dbReference type="EMBL" id="KAJ1199221.1"/>
    </source>
</evidence>
<organism evidence="2 3">
    <name type="scientific">Pleurodeles waltl</name>
    <name type="common">Iberian ribbed newt</name>
    <dbReference type="NCBI Taxonomy" id="8319"/>
    <lineage>
        <taxon>Eukaryota</taxon>
        <taxon>Metazoa</taxon>
        <taxon>Chordata</taxon>
        <taxon>Craniata</taxon>
        <taxon>Vertebrata</taxon>
        <taxon>Euteleostomi</taxon>
        <taxon>Amphibia</taxon>
        <taxon>Batrachia</taxon>
        <taxon>Caudata</taxon>
        <taxon>Salamandroidea</taxon>
        <taxon>Salamandridae</taxon>
        <taxon>Pleurodelinae</taxon>
        <taxon>Pleurodeles</taxon>
    </lineage>
</organism>
<evidence type="ECO:0000256" key="1">
    <source>
        <dbReference type="SAM" id="MobiDB-lite"/>
    </source>
</evidence>
<accession>A0AAV7VEA3</accession>
<dbReference type="AlphaFoldDB" id="A0AAV7VEA3"/>
<evidence type="ECO:0000313" key="3">
    <source>
        <dbReference type="Proteomes" id="UP001066276"/>
    </source>
</evidence>
<keyword evidence="3" id="KW-1185">Reference proteome</keyword>
<dbReference type="EMBL" id="JANPWB010000003">
    <property type="protein sequence ID" value="KAJ1199221.1"/>
    <property type="molecule type" value="Genomic_DNA"/>
</dbReference>
<dbReference type="Proteomes" id="UP001066276">
    <property type="component" value="Chromosome 2_1"/>
</dbReference>
<name>A0AAV7VEA3_PLEWA</name>
<comment type="caution">
    <text evidence="2">The sequence shown here is derived from an EMBL/GenBank/DDBJ whole genome shotgun (WGS) entry which is preliminary data.</text>
</comment>
<feature type="compositionally biased region" description="Basic and acidic residues" evidence="1">
    <location>
        <begin position="52"/>
        <end position="66"/>
    </location>
</feature>
<proteinExistence type="predicted"/>